<evidence type="ECO:0000259" key="11">
    <source>
        <dbReference type="PROSITE" id="PS52015"/>
    </source>
</evidence>
<comment type="similarity">
    <text evidence="2">Belongs to the TonB family.</text>
</comment>
<dbReference type="InterPro" id="IPR016087">
    <property type="entry name" value="Chalcone_isomerase"/>
</dbReference>
<dbReference type="InterPro" id="IPR037682">
    <property type="entry name" value="TonB_C"/>
</dbReference>
<dbReference type="EMBL" id="CP103416">
    <property type="protein sequence ID" value="UVW35696.1"/>
    <property type="molecule type" value="Genomic_DNA"/>
</dbReference>
<keyword evidence="3" id="KW-0813">Transport</keyword>
<keyword evidence="7" id="KW-0653">Protein transport</keyword>
<keyword evidence="5" id="KW-0997">Cell inner membrane</keyword>
<proteinExistence type="inferred from homology"/>
<feature type="domain" description="TonB C-terminal" evidence="11">
    <location>
        <begin position="354"/>
        <end position="445"/>
    </location>
</feature>
<evidence type="ECO:0000313" key="12">
    <source>
        <dbReference type="EMBL" id="UVW35696.1"/>
    </source>
</evidence>
<dbReference type="SUPFAM" id="SSF74653">
    <property type="entry name" value="TolA/TonB C-terminal domain"/>
    <property type="match status" value="1"/>
</dbReference>
<protein>
    <submittedName>
        <fullName evidence="12">TonB family protein</fullName>
    </submittedName>
</protein>
<evidence type="ECO:0000256" key="9">
    <source>
        <dbReference type="ARBA" id="ARBA00023136"/>
    </source>
</evidence>
<dbReference type="Proteomes" id="UP001059934">
    <property type="component" value="Chromosome"/>
</dbReference>
<dbReference type="PANTHER" id="PTHR33446">
    <property type="entry name" value="PROTEIN TONB-RELATED"/>
    <property type="match status" value="1"/>
</dbReference>
<evidence type="ECO:0000256" key="4">
    <source>
        <dbReference type="ARBA" id="ARBA00022475"/>
    </source>
</evidence>
<dbReference type="PROSITE" id="PS52015">
    <property type="entry name" value="TONB_CTD"/>
    <property type="match status" value="1"/>
</dbReference>
<dbReference type="InterPro" id="IPR051045">
    <property type="entry name" value="TonB-dependent_transducer"/>
</dbReference>
<evidence type="ECO:0000256" key="5">
    <source>
        <dbReference type="ARBA" id="ARBA00022519"/>
    </source>
</evidence>
<organism evidence="12 13">
    <name type="scientific">SAR92 clade bacterium H455</name>
    <dbReference type="NCBI Taxonomy" id="2974818"/>
    <lineage>
        <taxon>Bacteria</taxon>
        <taxon>Pseudomonadati</taxon>
        <taxon>Pseudomonadota</taxon>
        <taxon>Gammaproteobacteria</taxon>
        <taxon>Cellvibrionales</taxon>
        <taxon>Porticoccaceae</taxon>
        <taxon>SAR92 clade</taxon>
    </lineage>
</organism>
<evidence type="ECO:0000256" key="7">
    <source>
        <dbReference type="ARBA" id="ARBA00022927"/>
    </source>
</evidence>
<reference evidence="12" key="1">
    <citation type="submission" date="2022-08" db="EMBL/GenBank/DDBJ databases">
        <title>Catabolic pathway analysis in culturable SAR92 clade bacteria reveals their overlooked roles in DMSP degradation in coastal seas.</title>
        <authorList>
            <person name="He X."/>
            <person name="Zhang X."/>
            <person name="Zhang Y."/>
        </authorList>
    </citation>
    <scope>NUCLEOTIDE SEQUENCE</scope>
    <source>
        <strain evidence="12">H455</strain>
    </source>
</reference>
<dbReference type="NCBIfam" id="TIGR01352">
    <property type="entry name" value="tonB_Cterm"/>
    <property type="match status" value="1"/>
</dbReference>
<evidence type="ECO:0000313" key="13">
    <source>
        <dbReference type="Proteomes" id="UP001059934"/>
    </source>
</evidence>
<keyword evidence="6" id="KW-0812">Transmembrane</keyword>
<evidence type="ECO:0000256" key="2">
    <source>
        <dbReference type="ARBA" id="ARBA00006555"/>
    </source>
</evidence>
<keyword evidence="4" id="KW-1003">Cell membrane</keyword>
<accession>A0ABY5TT33</accession>
<feature type="region of interest" description="Disordered" evidence="10">
    <location>
        <begin position="300"/>
        <end position="325"/>
    </location>
</feature>
<evidence type="ECO:0000256" key="3">
    <source>
        <dbReference type="ARBA" id="ARBA00022448"/>
    </source>
</evidence>
<evidence type="ECO:0000256" key="1">
    <source>
        <dbReference type="ARBA" id="ARBA00004383"/>
    </source>
</evidence>
<evidence type="ECO:0000256" key="8">
    <source>
        <dbReference type="ARBA" id="ARBA00022989"/>
    </source>
</evidence>
<dbReference type="Gene3D" id="3.30.1150.10">
    <property type="match status" value="1"/>
</dbReference>
<evidence type="ECO:0000256" key="10">
    <source>
        <dbReference type="SAM" id="MobiDB-lite"/>
    </source>
</evidence>
<keyword evidence="9" id="KW-0472">Membrane</keyword>
<dbReference type="InterPro" id="IPR006260">
    <property type="entry name" value="TonB/TolA_C"/>
</dbReference>
<comment type="subcellular location">
    <subcellularLocation>
        <location evidence="1">Cell inner membrane</location>
        <topology evidence="1">Single-pass membrane protein</topology>
        <orientation evidence="1">Periplasmic side</orientation>
    </subcellularLocation>
</comment>
<gene>
    <name evidence="12" type="ORF">NYF23_03560</name>
</gene>
<dbReference type="PANTHER" id="PTHR33446:SF2">
    <property type="entry name" value="PROTEIN TONB"/>
    <property type="match status" value="1"/>
</dbReference>
<dbReference type="Pfam" id="PF16036">
    <property type="entry name" value="Chalcone_3"/>
    <property type="match status" value="1"/>
</dbReference>
<keyword evidence="8" id="KW-1133">Transmembrane helix</keyword>
<sequence>MDIQNTAADAVKAQPIDNKPHKRPIKLTLQPTKLLTCLLRGMQIIVALSLASVSFAQAELIMNGGSIYTDLGKDQFAAALYLETQQKNPSAAHSMEGEKRMEVRVLNNYSKRRWFNLWMQSISINNSRESFSKSAQDLMTLMQAAKSAPQKGDFIEYLSSPDQGTSMRFNGTELVAGLPGEVFSLLLNTWIGAIPPTTSFKDEILGKQRNPEAVDLLDRITTDPQRVNLAASWILPPEPVAKAVAKVKPKSVSKEKLKVKTAVSAKPKVLPASIENQPVAPKTAAVATATVATAALTANKPSAATPKAEADSKNTKTDSLAKASAETASAAQEVAADTEDEVDFSIAEALAMRDYTPLVVQAIFKKIRYPSRAIDKGYEGTVRMSIVVNKSGALEKATVAQESRYSILNKAAIKATEKAAPFPELPAALNTNQFEITVPITFKLQ</sequence>
<evidence type="ECO:0000256" key="6">
    <source>
        <dbReference type="ARBA" id="ARBA00022692"/>
    </source>
</evidence>
<dbReference type="Pfam" id="PF03544">
    <property type="entry name" value="TonB_C"/>
    <property type="match status" value="1"/>
</dbReference>
<keyword evidence="13" id="KW-1185">Reference proteome</keyword>
<name>A0ABY5TT33_9GAMM</name>